<dbReference type="STRING" id="1120996.SAMN02746066_00479"/>
<keyword evidence="4" id="KW-0812">Transmembrane</keyword>
<organism evidence="6 7">
    <name type="scientific">Anaerosporobacter mobilis DSM 15930</name>
    <dbReference type="NCBI Taxonomy" id="1120996"/>
    <lineage>
        <taxon>Bacteria</taxon>
        <taxon>Bacillati</taxon>
        <taxon>Bacillota</taxon>
        <taxon>Clostridia</taxon>
        <taxon>Lachnospirales</taxon>
        <taxon>Lachnospiraceae</taxon>
        <taxon>Anaerosporobacter</taxon>
    </lineage>
</organism>
<accession>A0A1M7F8H7</accession>
<dbReference type="RefSeq" id="WP_073282343.1">
    <property type="nucleotide sequence ID" value="NZ_FRCP01000005.1"/>
</dbReference>
<dbReference type="Proteomes" id="UP000184038">
    <property type="component" value="Unassembled WGS sequence"/>
</dbReference>
<feature type="domain" description="Periplasmic binding protein" evidence="5">
    <location>
        <begin position="52"/>
        <end position="307"/>
    </location>
</feature>
<evidence type="ECO:0000313" key="6">
    <source>
        <dbReference type="EMBL" id="SHM00382.1"/>
    </source>
</evidence>
<dbReference type="PANTHER" id="PTHR46847">
    <property type="entry name" value="D-ALLOSE-BINDING PERIPLASMIC PROTEIN-RELATED"/>
    <property type="match status" value="1"/>
</dbReference>
<dbReference type="InterPro" id="IPR028082">
    <property type="entry name" value="Peripla_BP_I"/>
</dbReference>
<evidence type="ECO:0000256" key="4">
    <source>
        <dbReference type="SAM" id="Phobius"/>
    </source>
</evidence>
<gene>
    <name evidence="6" type="ORF">SAMN02746066_00479</name>
</gene>
<dbReference type="GO" id="GO:0030246">
    <property type="term" value="F:carbohydrate binding"/>
    <property type="evidence" value="ECO:0007669"/>
    <property type="project" value="UniProtKB-ARBA"/>
</dbReference>
<reference evidence="6 7" key="1">
    <citation type="submission" date="2016-11" db="EMBL/GenBank/DDBJ databases">
        <authorList>
            <person name="Jaros S."/>
            <person name="Januszkiewicz K."/>
            <person name="Wedrychowicz H."/>
        </authorList>
    </citation>
    <scope>NUCLEOTIDE SEQUENCE [LARGE SCALE GENOMIC DNA]</scope>
    <source>
        <strain evidence="6 7">DSM 15930</strain>
    </source>
</reference>
<evidence type="ECO:0000259" key="5">
    <source>
        <dbReference type="Pfam" id="PF13407"/>
    </source>
</evidence>
<evidence type="ECO:0000256" key="2">
    <source>
        <dbReference type="ARBA" id="ARBA00007639"/>
    </source>
</evidence>
<keyword evidence="4" id="KW-1133">Transmembrane helix</keyword>
<evidence type="ECO:0000256" key="3">
    <source>
        <dbReference type="ARBA" id="ARBA00022729"/>
    </source>
</evidence>
<dbReference type="GO" id="GO:0030313">
    <property type="term" value="C:cell envelope"/>
    <property type="evidence" value="ECO:0007669"/>
    <property type="project" value="UniProtKB-SubCell"/>
</dbReference>
<keyword evidence="3" id="KW-0732">Signal</keyword>
<dbReference type="OrthoDB" id="569491at2"/>
<dbReference type="PANTHER" id="PTHR46847:SF1">
    <property type="entry name" value="D-ALLOSE-BINDING PERIPLASMIC PROTEIN-RELATED"/>
    <property type="match status" value="1"/>
</dbReference>
<proteinExistence type="inferred from homology"/>
<protein>
    <submittedName>
        <fullName evidence="6">Ribose transport system substrate-binding protein</fullName>
    </submittedName>
</protein>
<keyword evidence="4" id="KW-0472">Membrane</keyword>
<dbReference type="Gene3D" id="3.40.50.2300">
    <property type="match status" value="2"/>
</dbReference>
<dbReference type="EMBL" id="FRCP01000005">
    <property type="protein sequence ID" value="SHM00382.1"/>
    <property type="molecule type" value="Genomic_DNA"/>
</dbReference>
<comment type="subcellular location">
    <subcellularLocation>
        <location evidence="1">Cell envelope</location>
    </subcellularLocation>
</comment>
<sequence>MVQNSGKRILRKVLYVVLAILFLIICIGGCIFIWNSLSSNGKAVVDSNKQEIAVITKSTTSQFWKSVFSGANAASTEYNLGITFEGPDNEEDYEKQNELINKAVKNGVDAIVFSAVDYNACAEAINYAVSQGLKVVVIDSDVNSDRVSCRISTDNYLAGKKAGEKVLESTEKAIYVGIVNFDKNSANGQEREQGFRDAVEEDSRVTIIDSRNVLSTSEDAKNETKWMVRQHPQINVIVTFNEWTSLGVGYAIEEENLADETMVIAFDSNIVSVEMLEKGVVDALLVQNPYAMGYLGVECAYRLINNQSPKQTRIDTSTQLITRDNMFDEECQRILFPFD</sequence>
<keyword evidence="7" id="KW-1185">Reference proteome</keyword>
<evidence type="ECO:0000256" key="1">
    <source>
        <dbReference type="ARBA" id="ARBA00004196"/>
    </source>
</evidence>
<dbReference type="AlphaFoldDB" id="A0A1M7F8H7"/>
<dbReference type="Pfam" id="PF13407">
    <property type="entry name" value="Peripla_BP_4"/>
    <property type="match status" value="1"/>
</dbReference>
<dbReference type="InterPro" id="IPR025997">
    <property type="entry name" value="SBP_2_dom"/>
</dbReference>
<feature type="transmembrane region" description="Helical" evidence="4">
    <location>
        <begin position="12"/>
        <end position="34"/>
    </location>
</feature>
<evidence type="ECO:0000313" key="7">
    <source>
        <dbReference type="Proteomes" id="UP000184038"/>
    </source>
</evidence>
<dbReference type="CDD" id="cd20006">
    <property type="entry name" value="PBP1_ABC_sugar_binding-like"/>
    <property type="match status" value="1"/>
</dbReference>
<dbReference type="SUPFAM" id="SSF53822">
    <property type="entry name" value="Periplasmic binding protein-like I"/>
    <property type="match status" value="1"/>
</dbReference>
<comment type="similarity">
    <text evidence="2">Belongs to the bacterial solute-binding protein 2 family.</text>
</comment>
<name>A0A1M7F8H7_9FIRM</name>